<dbReference type="EMBL" id="JBJUIK010000007">
    <property type="protein sequence ID" value="KAL3523529.1"/>
    <property type="molecule type" value="Genomic_DNA"/>
</dbReference>
<feature type="domain" description="AT3G52170-like helix-turn-helix" evidence="1">
    <location>
        <begin position="32"/>
        <end position="80"/>
    </location>
</feature>
<dbReference type="InterPro" id="IPR058941">
    <property type="entry name" value="HTH_AT3G52170-like"/>
</dbReference>
<reference evidence="2 3" key="1">
    <citation type="submission" date="2024-11" db="EMBL/GenBank/DDBJ databases">
        <title>A near-complete genome assembly of Cinchona calisaya.</title>
        <authorList>
            <person name="Lian D.C."/>
            <person name="Zhao X.W."/>
            <person name="Wei L."/>
        </authorList>
    </citation>
    <scope>NUCLEOTIDE SEQUENCE [LARGE SCALE GENOMIC DNA]</scope>
    <source>
        <tissue evidence="2">Nenye</tissue>
    </source>
</reference>
<keyword evidence="3" id="KW-1185">Reference proteome</keyword>
<proteinExistence type="predicted"/>
<dbReference type="Proteomes" id="UP001630127">
    <property type="component" value="Unassembled WGS sequence"/>
</dbReference>
<evidence type="ECO:0000313" key="3">
    <source>
        <dbReference type="Proteomes" id="UP001630127"/>
    </source>
</evidence>
<gene>
    <name evidence="2" type="ORF">ACH5RR_016363</name>
</gene>
<dbReference type="PANTHER" id="PTHR34568:SF1">
    <property type="entry name" value="DNA BINDING PROTEIN"/>
    <property type="match status" value="1"/>
</dbReference>
<name>A0ABD2ZVS6_9GENT</name>
<comment type="caution">
    <text evidence="2">The sequence shown here is derived from an EMBL/GenBank/DDBJ whole genome shotgun (WGS) entry which is preliminary data.</text>
</comment>
<evidence type="ECO:0000259" key="1">
    <source>
        <dbReference type="Pfam" id="PF25896"/>
    </source>
</evidence>
<organism evidence="2 3">
    <name type="scientific">Cinchona calisaya</name>
    <dbReference type="NCBI Taxonomy" id="153742"/>
    <lineage>
        <taxon>Eukaryota</taxon>
        <taxon>Viridiplantae</taxon>
        <taxon>Streptophyta</taxon>
        <taxon>Embryophyta</taxon>
        <taxon>Tracheophyta</taxon>
        <taxon>Spermatophyta</taxon>
        <taxon>Magnoliopsida</taxon>
        <taxon>eudicotyledons</taxon>
        <taxon>Gunneridae</taxon>
        <taxon>Pentapetalae</taxon>
        <taxon>asterids</taxon>
        <taxon>lamiids</taxon>
        <taxon>Gentianales</taxon>
        <taxon>Rubiaceae</taxon>
        <taxon>Cinchonoideae</taxon>
        <taxon>Cinchoneae</taxon>
        <taxon>Cinchona</taxon>
    </lineage>
</organism>
<accession>A0ABD2ZVS6</accession>
<dbReference type="AlphaFoldDB" id="A0ABD2ZVS6"/>
<dbReference type="InterPro" id="IPR058942">
    <property type="entry name" value="AT3G52170-like"/>
</dbReference>
<dbReference type="Pfam" id="PF25896">
    <property type="entry name" value="HTH_AT3G52170"/>
    <property type="match status" value="1"/>
</dbReference>
<sequence>MTHAIKGGWVGQTFALATSNDSGGRKARIRRSKEQRKAMVESFIKKYQNSNDGNFPSLNLTHKEVGGSFYTVREIVREIIQENRVLGPAKLSLEEQNNDNLLEHYPLGSISIDVQACLSQSDETDNISAVASNQNQGSSKKLVENFNGQSHGPKQQILDSEQVVNGSIQAVKDDIGSDEAVEAAVCPHEVTSDEQLPNLSGQFPGLNGPKFENEVIDKDIQATDEEEYDEPILSIPVSIPHQNITQEHHMEISEEQGLHSVRDFAGNGHLRLESEQTVSGFGVEEKDIPASEVVAGEDNLDVEKDGSKLLESSNAGINGMKAEIVVEKFPLRPVAKRFDSLEGISEERSKKSRTLEVNGTEQDRVHVLENSSSLMNMEVGADLAGPSLKTESEPVDKTASLNVGNPSLEKLNCSTTKEVLALDVNDVSEIGAKVSSPVEAKPLNAPTVVTENLHVKSSVSQEQSIQEETAGIEDKLTVECNSSSKKGNNSKLDRINLESWEGTSEKAAGSETNPLLAFVKAFVTAFVKFWTE</sequence>
<protein>
    <recommendedName>
        <fullName evidence="1">AT3G52170-like helix-turn-helix domain-containing protein</fullName>
    </recommendedName>
</protein>
<evidence type="ECO:0000313" key="2">
    <source>
        <dbReference type="EMBL" id="KAL3523529.1"/>
    </source>
</evidence>
<dbReference type="PANTHER" id="PTHR34568">
    <property type="entry name" value="RRM DOMAIN-CONTAINING PROTEIN"/>
    <property type="match status" value="1"/>
</dbReference>